<keyword evidence="2" id="KW-1185">Reference proteome</keyword>
<dbReference type="Gene3D" id="3.80.10.10">
    <property type="entry name" value="Ribonuclease Inhibitor"/>
    <property type="match status" value="1"/>
</dbReference>
<reference evidence="1" key="1">
    <citation type="submission" date="2021-03" db="EMBL/GenBank/DDBJ databases">
        <title>Chromosome level genome of the anhydrobiotic midge Polypedilum vanderplanki.</title>
        <authorList>
            <person name="Yoshida Y."/>
            <person name="Kikawada T."/>
            <person name="Gusev O."/>
        </authorList>
    </citation>
    <scope>NUCLEOTIDE SEQUENCE</scope>
    <source>
        <strain evidence="1">NIAS01</strain>
        <tissue evidence="1">Whole body or cell culture</tissue>
    </source>
</reference>
<evidence type="ECO:0008006" key="3">
    <source>
        <dbReference type="Google" id="ProtNLM"/>
    </source>
</evidence>
<accession>A0A9J6BDB9</accession>
<dbReference type="SUPFAM" id="SSF52058">
    <property type="entry name" value="L domain-like"/>
    <property type="match status" value="1"/>
</dbReference>
<protein>
    <recommendedName>
        <fullName evidence="3">Leucine rich repeat containing protein</fullName>
    </recommendedName>
</protein>
<organism evidence="1 2">
    <name type="scientific">Polypedilum vanderplanki</name>
    <name type="common">Sleeping chironomid midge</name>
    <dbReference type="NCBI Taxonomy" id="319348"/>
    <lineage>
        <taxon>Eukaryota</taxon>
        <taxon>Metazoa</taxon>
        <taxon>Ecdysozoa</taxon>
        <taxon>Arthropoda</taxon>
        <taxon>Hexapoda</taxon>
        <taxon>Insecta</taxon>
        <taxon>Pterygota</taxon>
        <taxon>Neoptera</taxon>
        <taxon>Endopterygota</taxon>
        <taxon>Diptera</taxon>
        <taxon>Nematocera</taxon>
        <taxon>Chironomoidea</taxon>
        <taxon>Chironomidae</taxon>
        <taxon>Chironominae</taxon>
        <taxon>Polypedilum</taxon>
        <taxon>Polypedilum</taxon>
    </lineage>
</organism>
<name>A0A9J6BDB9_POLVA</name>
<dbReference type="Proteomes" id="UP001107558">
    <property type="component" value="Chromosome 4"/>
</dbReference>
<gene>
    <name evidence="1" type="ORF">PVAND_015553</name>
</gene>
<dbReference type="EMBL" id="JADBJN010000004">
    <property type="protein sequence ID" value="KAG5667576.1"/>
    <property type="molecule type" value="Genomic_DNA"/>
</dbReference>
<dbReference type="OrthoDB" id="7741483at2759"/>
<evidence type="ECO:0000313" key="2">
    <source>
        <dbReference type="Proteomes" id="UP001107558"/>
    </source>
</evidence>
<proteinExistence type="predicted"/>
<dbReference type="AlphaFoldDB" id="A0A9J6BDB9"/>
<dbReference type="InterPro" id="IPR032675">
    <property type="entry name" value="LRR_dom_sf"/>
</dbReference>
<sequence length="255" mass="29629">MSIPCEFIYDQNTYKCIITDFDLSTIEKIKNFNGEHFQGLSNNEVNMIVFRSSQMSKFPRGLTNFFPQLKMIEIFSCGLTEITKNDLYGLGNVVYLSIIFNNLKYLPGDLFEFTPNLQIIDFSGNQISTVGFAIFDPLKKIIEFTMRENLSVDVGYVDEFHPKQSARKLKQFKNYIKEKCRAMESLKDIVTMKLADGINETNVVDIFVCSSQFQLKGLKEKAFKMIKKKIVPWIDEDMINKPEKVLKMIENRKIR</sequence>
<evidence type="ECO:0000313" key="1">
    <source>
        <dbReference type="EMBL" id="KAG5667576.1"/>
    </source>
</evidence>
<comment type="caution">
    <text evidence="1">The sequence shown here is derived from an EMBL/GenBank/DDBJ whole genome shotgun (WGS) entry which is preliminary data.</text>
</comment>